<dbReference type="NCBIfam" id="NF006871">
    <property type="entry name" value="PRK09367.1"/>
    <property type="match status" value="1"/>
</dbReference>
<dbReference type="RefSeq" id="WP_166102999.1">
    <property type="nucleotide sequence ID" value="NZ_BMMY01000006.1"/>
</dbReference>
<dbReference type="GO" id="GO:0019557">
    <property type="term" value="P:L-histidine catabolic process to glutamate and formate"/>
    <property type="evidence" value="ECO:0007669"/>
    <property type="project" value="UniProtKB-UniPathway"/>
</dbReference>
<dbReference type="GO" id="GO:0005737">
    <property type="term" value="C:cytoplasm"/>
    <property type="evidence" value="ECO:0007669"/>
    <property type="project" value="UniProtKB-SubCell"/>
</dbReference>
<dbReference type="InterPro" id="IPR024083">
    <property type="entry name" value="Fumarase/histidase_N"/>
</dbReference>
<evidence type="ECO:0000256" key="9">
    <source>
        <dbReference type="RuleBase" id="RU004480"/>
    </source>
</evidence>
<dbReference type="FunFam" id="1.10.275.10:FF:000005">
    <property type="entry name" value="Histidine ammonia-lyase"/>
    <property type="match status" value="1"/>
</dbReference>
<dbReference type="InterPro" id="IPR022313">
    <property type="entry name" value="Phe/His_NH3-lyase_AS"/>
</dbReference>
<dbReference type="NCBIfam" id="TIGR01225">
    <property type="entry name" value="hutH"/>
    <property type="match status" value="1"/>
</dbReference>
<dbReference type="EC" id="4.3.1.3" evidence="2 6"/>
<dbReference type="AlphaFoldDB" id="A0A7G9R0B6"/>
<evidence type="ECO:0000256" key="1">
    <source>
        <dbReference type="ARBA" id="ARBA00005113"/>
    </source>
</evidence>
<accession>A0A7G9R0B6</accession>
<organism evidence="10 11">
    <name type="scientific">Phycicoccus endophyticus</name>
    <dbReference type="NCBI Taxonomy" id="1690220"/>
    <lineage>
        <taxon>Bacteria</taxon>
        <taxon>Bacillati</taxon>
        <taxon>Actinomycetota</taxon>
        <taxon>Actinomycetes</taxon>
        <taxon>Micrococcales</taxon>
        <taxon>Intrasporangiaceae</taxon>
        <taxon>Phycicoccus</taxon>
    </lineage>
</organism>
<comment type="catalytic activity">
    <reaction evidence="5 8">
        <text>L-histidine = trans-urocanate + NH4(+)</text>
        <dbReference type="Rhea" id="RHEA:21232"/>
        <dbReference type="ChEBI" id="CHEBI:17771"/>
        <dbReference type="ChEBI" id="CHEBI:28938"/>
        <dbReference type="ChEBI" id="CHEBI:57595"/>
        <dbReference type="EC" id="4.3.1.3"/>
    </reaction>
</comment>
<dbReference type="PROSITE" id="PS00488">
    <property type="entry name" value="PAL_HISTIDASE"/>
    <property type="match status" value="1"/>
</dbReference>
<keyword evidence="11" id="KW-1185">Reference proteome</keyword>
<dbReference type="Proteomes" id="UP000515976">
    <property type="component" value="Chromosome"/>
</dbReference>
<evidence type="ECO:0000256" key="6">
    <source>
        <dbReference type="NCBIfam" id="TIGR01225"/>
    </source>
</evidence>
<evidence type="ECO:0000256" key="8">
    <source>
        <dbReference type="RuleBase" id="RU004479"/>
    </source>
</evidence>
<name>A0A7G9R0B6_9MICO</name>
<dbReference type="GO" id="GO:0004397">
    <property type="term" value="F:histidine ammonia-lyase activity"/>
    <property type="evidence" value="ECO:0007669"/>
    <property type="project" value="UniProtKB-UniRule"/>
</dbReference>
<keyword evidence="3 8" id="KW-0369">Histidine metabolism</keyword>
<protein>
    <recommendedName>
        <fullName evidence="2 6">Histidine ammonia-lyase</fullName>
        <ecNumber evidence="2 6">4.3.1.3</ecNumber>
    </recommendedName>
</protein>
<dbReference type="InterPro" id="IPR005921">
    <property type="entry name" value="HutH"/>
</dbReference>
<sequence>MTTRAPARHEHPPVTVGAGPLTVEDVVAVARKGARVHLDEGALAEVRRTREVVRSLADDAKPHYGISTGFGALATRHIPVELRHRLQRSLVRSHAGGSGPQVEREVVRALMLLRAATLATGRTGIREETLRAYVAMLDAGITPVVHEYGSLGCSGDLAPLAHCALALMGEGDVRDATGTSMPAAKALAAAGIAPVELEEKEGLSLVNGTDGMLGMLCLAVHDLRSLLVVADIAAGMSVEGLLGSDDVFAADLQSLRPHPGVAASAQNIRTVMAHSPIRASHRTDACTRVQDAYSLRCAPQVAGGARDTLEHAARVAAAELVAAVDNPVVTTDGRVESNGSFHGAPVAYVLDFLAVVAADVASMSERRTDRFLDPARSHGLPAFLADDPGVDSGHMIAQYTQAAVVSEMKRLAAPASVDSIPSSAMQEDHVSMGWSAARKLRRSVDGLSRVLAVEVLTAARGIALRAPLEPAPATGAVVAALRSAGAGVPGPDRFLAPEIDVANRLVVDGTVRRVVEGVTGPLA</sequence>
<dbReference type="CDD" id="cd00332">
    <property type="entry name" value="PAL-HAL"/>
    <property type="match status" value="1"/>
</dbReference>
<dbReference type="PANTHER" id="PTHR10362">
    <property type="entry name" value="HISTIDINE AMMONIA-LYASE"/>
    <property type="match status" value="1"/>
</dbReference>
<proteinExistence type="inferred from homology"/>
<evidence type="ECO:0000256" key="2">
    <source>
        <dbReference type="ARBA" id="ARBA00012994"/>
    </source>
</evidence>
<keyword evidence="4 7" id="KW-0456">Lyase</keyword>
<evidence type="ECO:0000256" key="7">
    <source>
        <dbReference type="RuleBase" id="RU003954"/>
    </source>
</evidence>
<dbReference type="Pfam" id="PF00221">
    <property type="entry name" value="Lyase_aromatic"/>
    <property type="match status" value="1"/>
</dbReference>
<evidence type="ECO:0000313" key="11">
    <source>
        <dbReference type="Proteomes" id="UP000515976"/>
    </source>
</evidence>
<dbReference type="GO" id="GO:0019556">
    <property type="term" value="P:L-histidine catabolic process to glutamate and formamide"/>
    <property type="evidence" value="ECO:0007669"/>
    <property type="project" value="UniProtKB-UniPathway"/>
</dbReference>
<evidence type="ECO:0000313" key="10">
    <source>
        <dbReference type="EMBL" id="QNN49041.1"/>
    </source>
</evidence>
<evidence type="ECO:0000256" key="4">
    <source>
        <dbReference type="ARBA" id="ARBA00023239"/>
    </source>
</evidence>
<gene>
    <name evidence="10" type="primary">hutH</name>
    <name evidence="10" type="ORF">H9L10_12445</name>
</gene>
<comment type="similarity">
    <text evidence="7">Belongs to the PAL/histidase family.</text>
</comment>
<dbReference type="KEGG" id="pei:H9L10_12445"/>
<dbReference type="SUPFAM" id="SSF48557">
    <property type="entry name" value="L-aspartase-like"/>
    <property type="match status" value="1"/>
</dbReference>
<evidence type="ECO:0000256" key="5">
    <source>
        <dbReference type="ARBA" id="ARBA00049269"/>
    </source>
</evidence>
<dbReference type="Gene3D" id="1.10.275.10">
    <property type="entry name" value="Fumarase/aspartase (N-terminal domain)"/>
    <property type="match status" value="1"/>
</dbReference>
<comment type="pathway">
    <text evidence="1 8">Amino-acid degradation; L-histidine degradation into L-glutamate; N-formimidoyl-L-glutamate from L-histidine: step 1/3.</text>
</comment>
<dbReference type="InterPro" id="IPR001106">
    <property type="entry name" value="Aromatic_Lyase"/>
</dbReference>
<dbReference type="EMBL" id="CP060712">
    <property type="protein sequence ID" value="QNN49041.1"/>
    <property type="molecule type" value="Genomic_DNA"/>
</dbReference>
<dbReference type="Gene3D" id="1.20.200.10">
    <property type="entry name" value="Fumarase/aspartase (Central domain)"/>
    <property type="match status" value="1"/>
</dbReference>
<reference evidence="10 11" key="1">
    <citation type="submission" date="2020-08" db="EMBL/GenBank/DDBJ databases">
        <title>Genome sequence of Phycicoccus endophyticus JCM 31784T.</title>
        <authorList>
            <person name="Hyun D.-W."/>
            <person name="Bae J.-W."/>
        </authorList>
    </citation>
    <scope>NUCLEOTIDE SEQUENCE [LARGE SCALE GENOMIC DNA]</scope>
    <source>
        <strain evidence="10 11">JCM 31784</strain>
    </source>
</reference>
<comment type="subcellular location">
    <subcellularLocation>
        <location evidence="9">Cytoplasm</location>
    </subcellularLocation>
</comment>
<evidence type="ECO:0000256" key="3">
    <source>
        <dbReference type="ARBA" id="ARBA00022808"/>
    </source>
</evidence>
<dbReference type="InterPro" id="IPR008948">
    <property type="entry name" value="L-Aspartase-like"/>
</dbReference>
<dbReference type="UniPathway" id="UPA00379">
    <property type="reaction ID" value="UER00549"/>
</dbReference>